<dbReference type="InterPro" id="IPR009000">
    <property type="entry name" value="Transl_B-barrel_sf"/>
</dbReference>
<keyword evidence="7" id="KW-0694">RNA-binding</keyword>
<dbReference type="PANTHER" id="PTHR11777">
    <property type="entry name" value="ALANYL-TRNA SYNTHETASE"/>
    <property type="match status" value="1"/>
</dbReference>
<dbReference type="InterPro" id="IPR018165">
    <property type="entry name" value="Ala-tRNA-synth_IIc_core"/>
</dbReference>
<evidence type="ECO:0000256" key="8">
    <source>
        <dbReference type="ARBA" id="ARBA00022917"/>
    </source>
</evidence>
<protein>
    <recommendedName>
        <fullName evidence="2">alanine--tRNA ligase</fullName>
        <ecNumber evidence="2">6.1.1.7</ecNumber>
    </recommendedName>
</protein>
<evidence type="ECO:0000259" key="10">
    <source>
        <dbReference type="PROSITE" id="PS50860"/>
    </source>
</evidence>
<keyword evidence="12" id="KW-1185">Reference proteome</keyword>
<keyword evidence="8" id="KW-0648">Protein biosynthesis</keyword>
<dbReference type="Gene3D" id="3.30.980.10">
    <property type="entry name" value="Threonyl-trna Synthetase, Chain A, domain 2"/>
    <property type="match status" value="1"/>
</dbReference>
<keyword evidence="9" id="KW-0030">Aminoacyl-tRNA synthetase</keyword>
<dbReference type="GO" id="GO:0006412">
    <property type="term" value="P:translation"/>
    <property type="evidence" value="ECO:0007669"/>
    <property type="project" value="UniProtKB-KW"/>
</dbReference>
<organism evidence="11 12">
    <name type="scientific">Cichlidogyrus casuarinus</name>
    <dbReference type="NCBI Taxonomy" id="1844966"/>
    <lineage>
        <taxon>Eukaryota</taxon>
        <taxon>Metazoa</taxon>
        <taxon>Spiralia</taxon>
        <taxon>Lophotrochozoa</taxon>
        <taxon>Platyhelminthes</taxon>
        <taxon>Monogenea</taxon>
        <taxon>Monopisthocotylea</taxon>
        <taxon>Dactylogyridea</taxon>
        <taxon>Ancyrocephalidae</taxon>
        <taxon>Cichlidogyrus</taxon>
    </lineage>
</organism>
<name>A0ABD2PPD8_9PLAT</name>
<evidence type="ECO:0000313" key="11">
    <source>
        <dbReference type="EMBL" id="KAL3309359.1"/>
    </source>
</evidence>
<evidence type="ECO:0000256" key="1">
    <source>
        <dbReference type="ARBA" id="ARBA00008226"/>
    </source>
</evidence>
<dbReference type="EC" id="6.1.1.7" evidence="2"/>
<evidence type="ECO:0000256" key="9">
    <source>
        <dbReference type="ARBA" id="ARBA00023146"/>
    </source>
</evidence>
<evidence type="ECO:0000313" key="12">
    <source>
        <dbReference type="Proteomes" id="UP001626550"/>
    </source>
</evidence>
<dbReference type="AlphaFoldDB" id="A0ABD2PPD8"/>
<dbReference type="InterPro" id="IPR050058">
    <property type="entry name" value="Ala-tRNA_ligase"/>
</dbReference>
<dbReference type="PANTHER" id="PTHR11777:SF9">
    <property type="entry name" value="ALANINE--TRNA LIGASE, CYTOPLASMIC"/>
    <property type="match status" value="1"/>
</dbReference>
<dbReference type="SUPFAM" id="SSF55186">
    <property type="entry name" value="ThrRS/AlaRS common domain"/>
    <property type="match status" value="1"/>
</dbReference>
<gene>
    <name evidence="11" type="ORF">Ciccas_012095</name>
</gene>
<feature type="non-terminal residue" evidence="11">
    <location>
        <position position="1"/>
    </location>
</feature>
<dbReference type="Proteomes" id="UP001626550">
    <property type="component" value="Unassembled WGS sequence"/>
</dbReference>
<keyword evidence="3" id="KW-0820">tRNA-binding</keyword>
<keyword evidence="4" id="KW-0436">Ligase</keyword>
<dbReference type="EMBL" id="JBJKFK010004018">
    <property type="protein sequence ID" value="KAL3309359.1"/>
    <property type="molecule type" value="Genomic_DNA"/>
</dbReference>
<evidence type="ECO:0000256" key="2">
    <source>
        <dbReference type="ARBA" id="ARBA00013168"/>
    </source>
</evidence>
<dbReference type="SUPFAM" id="SSF50447">
    <property type="entry name" value="Translation proteins"/>
    <property type="match status" value="1"/>
</dbReference>
<dbReference type="FunFam" id="3.30.980.10:FF:000004">
    <property type="entry name" value="Alanine--tRNA ligase, cytoplasmic"/>
    <property type="match status" value="1"/>
</dbReference>
<evidence type="ECO:0000256" key="7">
    <source>
        <dbReference type="ARBA" id="ARBA00022884"/>
    </source>
</evidence>
<dbReference type="InterPro" id="IPR018164">
    <property type="entry name" value="Ala-tRNA-synth_IIc_N"/>
</dbReference>
<comment type="similarity">
    <text evidence="1">Belongs to the class-II aminoacyl-tRNA synthetase family.</text>
</comment>
<dbReference type="GO" id="GO:0004813">
    <property type="term" value="F:alanine-tRNA ligase activity"/>
    <property type="evidence" value="ECO:0007669"/>
    <property type="project" value="UniProtKB-EC"/>
</dbReference>
<dbReference type="GO" id="GO:0005524">
    <property type="term" value="F:ATP binding"/>
    <property type="evidence" value="ECO:0007669"/>
    <property type="project" value="UniProtKB-KW"/>
</dbReference>
<evidence type="ECO:0000256" key="3">
    <source>
        <dbReference type="ARBA" id="ARBA00022555"/>
    </source>
</evidence>
<dbReference type="PROSITE" id="PS50860">
    <property type="entry name" value="AA_TRNA_LIGASE_II_ALA"/>
    <property type="match status" value="1"/>
</dbReference>
<keyword evidence="6" id="KW-0067">ATP-binding</keyword>
<comment type="caution">
    <text evidence="11">The sequence shown here is derived from an EMBL/GenBank/DDBJ whole genome shotgun (WGS) entry which is preliminary data.</text>
</comment>
<dbReference type="GO" id="GO:0000049">
    <property type="term" value="F:tRNA binding"/>
    <property type="evidence" value="ECO:0007669"/>
    <property type="project" value="UniProtKB-KW"/>
</dbReference>
<evidence type="ECO:0000256" key="6">
    <source>
        <dbReference type="ARBA" id="ARBA00022840"/>
    </source>
</evidence>
<dbReference type="Gene3D" id="2.40.30.130">
    <property type="match status" value="1"/>
</dbReference>
<evidence type="ECO:0000256" key="5">
    <source>
        <dbReference type="ARBA" id="ARBA00022741"/>
    </source>
</evidence>
<dbReference type="Pfam" id="PF01411">
    <property type="entry name" value="tRNA-synt_2c"/>
    <property type="match status" value="1"/>
</dbReference>
<feature type="non-terminal residue" evidence="11">
    <location>
        <position position="205"/>
    </location>
</feature>
<reference evidence="11 12" key="1">
    <citation type="submission" date="2024-11" db="EMBL/GenBank/DDBJ databases">
        <title>Adaptive evolution of stress response genes in parasites aligns with host niche diversity.</title>
        <authorList>
            <person name="Hahn C."/>
            <person name="Resl P."/>
        </authorList>
    </citation>
    <scope>NUCLEOTIDE SEQUENCE [LARGE SCALE GENOMIC DNA]</scope>
    <source>
        <strain evidence="11">EGGRZ-B1_66</strain>
        <tissue evidence="11">Body</tissue>
    </source>
</reference>
<evidence type="ECO:0000256" key="4">
    <source>
        <dbReference type="ARBA" id="ARBA00022598"/>
    </source>
</evidence>
<feature type="domain" description="Alanyl-transfer RNA synthetases family profile" evidence="10">
    <location>
        <begin position="1"/>
        <end position="205"/>
    </location>
</feature>
<sequence length="205" mass="22473">INMEEYEAAKEQAKLDSAGGGEKACAQGIDLDVYALDELQKKGVPATNDLGKYDYTADSEGRYTLPEGQAKIVAIRVGDRFVDEVCEDGVLCGVILDKTVFYAESGGQQYDEGFITSTASDACEVTVRNVQVRRGFVLHEGHLEGRLRVNDSVKLSVNAIRREGLMKNHTATHVLNFALRQVLGEVDQKGSLVAPEKLRFDFTAK</sequence>
<keyword evidence="5" id="KW-0547">Nucleotide-binding</keyword>
<accession>A0ABD2PPD8</accession>
<proteinExistence type="inferred from homology"/>
<dbReference type="InterPro" id="IPR018163">
    <property type="entry name" value="Thr/Ala-tRNA-synth_IIc_edit"/>
</dbReference>